<keyword evidence="2 3" id="KW-0186">Copper</keyword>
<dbReference type="GO" id="GO:0046872">
    <property type="term" value="F:metal ion binding"/>
    <property type="evidence" value="ECO:0007669"/>
    <property type="project" value="UniProtKB-KW"/>
</dbReference>
<name>A0A839ABE6_9HYPH</name>
<reference evidence="6 7" key="1">
    <citation type="submission" date="2020-07" db="EMBL/GenBank/DDBJ databases">
        <title>Stappia sp., F7233, whole genome shotgun sequencing project.</title>
        <authorList>
            <person name="Jiang S."/>
            <person name="Liu Z.W."/>
            <person name="Du Z.J."/>
        </authorList>
    </citation>
    <scope>NUCLEOTIDE SEQUENCE [LARGE SCALE GENOMIC DNA]</scope>
    <source>
        <strain evidence="6 7">F7233</strain>
    </source>
</reference>
<feature type="binding site" evidence="3">
    <location>
        <position position="83"/>
    </location>
    <ligand>
        <name>Cu cation</name>
        <dbReference type="ChEBI" id="CHEBI:23378"/>
    </ligand>
</feature>
<keyword evidence="7" id="KW-1185">Reference proteome</keyword>
<keyword evidence="4" id="KW-1015">Disulfide bond</keyword>
<protein>
    <submittedName>
        <fullName evidence="6">SCO family protein</fullName>
    </submittedName>
</protein>
<evidence type="ECO:0000313" key="6">
    <source>
        <dbReference type="EMBL" id="MBA5776334.1"/>
    </source>
</evidence>
<dbReference type="SUPFAM" id="SSF52833">
    <property type="entry name" value="Thioredoxin-like"/>
    <property type="match status" value="1"/>
</dbReference>
<organism evidence="6 7">
    <name type="scientific">Stappia albiluteola</name>
    <dbReference type="NCBI Taxonomy" id="2758565"/>
    <lineage>
        <taxon>Bacteria</taxon>
        <taxon>Pseudomonadati</taxon>
        <taxon>Pseudomonadota</taxon>
        <taxon>Alphaproteobacteria</taxon>
        <taxon>Hyphomicrobiales</taxon>
        <taxon>Stappiaceae</taxon>
        <taxon>Stappia</taxon>
    </lineage>
</organism>
<dbReference type="FunFam" id="3.40.30.10:FF:000013">
    <property type="entry name" value="Blast:Protein SCO1 homolog, mitochondrial"/>
    <property type="match status" value="1"/>
</dbReference>
<dbReference type="InterPro" id="IPR036249">
    <property type="entry name" value="Thioredoxin-like_sf"/>
</dbReference>
<accession>A0A839ABE6</accession>
<dbReference type="Pfam" id="PF02630">
    <property type="entry name" value="SCO1-SenC"/>
    <property type="match status" value="1"/>
</dbReference>
<evidence type="ECO:0000313" key="7">
    <source>
        <dbReference type="Proteomes" id="UP000541109"/>
    </source>
</evidence>
<evidence type="ECO:0000256" key="1">
    <source>
        <dbReference type="ARBA" id="ARBA00010996"/>
    </source>
</evidence>
<feature type="disulfide bond" description="Redox-active" evidence="4">
    <location>
        <begin position="79"/>
        <end position="83"/>
    </location>
</feature>
<feature type="binding site" evidence="3">
    <location>
        <position position="79"/>
    </location>
    <ligand>
        <name>Cu cation</name>
        <dbReference type="ChEBI" id="CHEBI:23378"/>
    </ligand>
</feature>
<proteinExistence type="inferred from homology"/>
<gene>
    <name evidence="6" type="ORF">H2509_04250</name>
</gene>
<dbReference type="Proteomes" id="UP000541109">
    <property type="component" value="Unassembled WGS sequence"/>
</dbReference>
<comment type="caution">
    <text evidence="6">The sequence shown here is derived from an EMBL/GenBank/DDBJ whole genome shotgun (WGS) entry which is preliminary data.</text>
</comment>
<evidence type="ECO:0000256" key="3">
    <source>
        <dbReference type="PIRSR" id="PIRSR603782-1"/>
    </source>
</evidence>
<feature type="binding site" evidence="3">
    <location>
        <position position="167"/>
    </location>
    <ligand>
        <name>Cu cation</name>
        <dbReference type="ChEBI" id="CHEBI:23378"/>
    </ligand>
</feature>
<feature type="transmembrane region" description="Helical" evidence="5">
    <location>
        <begin position="6"/>
        <end position="30"/>
    </location>
</feature>
<keyword evidence="5" id="KW-1133">Transmembrane helix</keyword>
<dbReference type="PANTHER" id="PTHR12151">
    <property type="entry name" value="ELECTRON TRANSPORT PROTIN SCO1/SENC FAMILY MEMBER"/>
    <property type="match status" value="1"/>
</dbReference>
<dbReference type="InterPro" id="IPR003782">
    <property type="entry name" value="SCO1/SenC"/>
</dbReference>
<dbReference type="AlphaFoldDB" id="A0A839ABE6"/>
<dbReference type="Gene3D" id="3.40.30.10">
    <property type="entry name" value="Glutaredoxin"/>
    <property type="match status" value="1"/>
</dbReference>
<keyword evidence="5" id="KW-0472">Membrane</keyword>
<dbReference type="PANTHER" id="PTHR12151:SF25">
    <property type="entry name" value="LINALOOL DEHYDRATASE_ISOMERASE DOMAIN-CONTAINING PROTEIN"/>
    <property type="match status" value="1"/>
</dbReference>
<comment type="similarity">
    <text evidence="1">Belongs to the SCO1/2 family.</text>
</comment>
<dbReference type="RefSeq" id="WP_182162642.1">
    <property type="nucleotide sequence ID" value="NZ_JACFXV010000042.1"/>
</dbReference>
<evidence type="ECO:0000256" key="4">
    <source>
        <dbReference type="PIRSR" id="PIRSR603782-2"/>
    </source>
</evidence>
<sequence length="206" mass="22414">MSGLKIIRYGAWAAVAVLVFAIITISLGHFRSIDKDELISPVAGIGGPFELVDGASGQTVTDADFKGKPSAYFFGFTFCPDVCPTTLAEVQGWIDELGSDADKMNFAFVTVDPERDTPEVLRDYVSAFDKRIHPLSGSPEKIADMLMTYRVYSRKVTRPDGGYTMDHSAGVFLMDADNRFVGTIAYGEAHENAMAKLRRLIGKAGA</sequence>
<evidence type="ECO:0000256" key="5">
    <source>
        <dbReference type="SAM" id="Phobius"/>
    </source>
</evidence>
<evidence type="ECO:0000256" key="2">
    <source>
        <dbReference type="ARBA" id="ARBA00023008"/>
    </source>
</evidence>
<keyword evidence="3" id="KW-0479">Metal-binding</keyword>
<dbReference type="EMBL" id="JACFXV010000042">
    <property type="protein sequence ID" value="MBA5776334.1"/>
    <property type="molecule type" value="Genomic_DNA"/>
</dbReference>
<dbReference type="CDD" id="cd02968">
    <property type="entry name" value="SCO"/>
    <property type="match status" value="1"/>
</dbReference>
<keyword evidence="5" id="KW-0812">Transmembrane</keyword>